<proteinExistence type="predicted"/>
<evidence type="ECO:0008006" key="3">
    <source>
        <dbReference type="Google" id="ProtNLM"/>
    </source>
</evidence>
<gene>
    <name evidence="1" type="ORF">COO20_23510</name>
</gene>
<dbReference type="Proteomes" id="UP000233597">
    <property type="component" value="Unassembled WGS sequence"/>
</dbReference>
<dbReference type="EMBL" id="NWTK01000021">
    <property type="protein sequence ID" value="PKR48928.1"/>
    <property type="molecule type" value="Genomic_DNA"/>
</dbReference>
<evidence type="ECO:0000313" key="1">
    <source>
        <dbReference type="EMBL" id="PKR48928.1"/>
    </source>
</evidence>
<dbReference type="Gene3D" id="3.80.10.10">
    <property type="entry name" value="Ribonuclease Inhibitor"/>
    <property type="match status" value="1"/>
</dbReference>
<dbReference type="SUPFAM" id="SSF52058">
    <property type="entry name" value="L domain-like"/>
    <property type="match status" value="1"/>
</dbReference>
<name>A0A2N3KEE9_9PROT</name>
<protein>
    <recommendedName>
        <fullName evidence="3">Internalin</fullName>
    </recommendedName>
</protein>
<comment type="caution">
    <text evidence="1">The sequence shown here is derived from an EMBL/GenBank/DDBJ whole genome shotgun (WGS) entry which is preliminary data.</text>
</comment>
<accession>A0A2N3KEE9</accession>
<organism evidence="1 2">
    <name type="scientific">Thalassospira marina</name>
    <dbReference type="NCBI Taxonomy" id="2048283"/>
    <lineage>
        <taxon>Bacteria</taxon>
        <taxon>Pseudomonadati</taxon>
        <taxon>Pseudomonadota</taxon>
        <taxon>Alphaproteobacteria</taxon>
        <taxon>Rhodospirillales</taxon>
        <taxon>Thalassospiraceae</taxon>
        <taxon>Thalassospira</taxon>
    </lineage>
</organism>
<reference evidence="1 2" key="1">
    <citation type="submission" date="2017-09" db="EMBL/GenBank/DDBJ databases">
        <title>Biodiversity and function of Thalassospira species in the particle-attached aromatic-hydrocarbon-degrading consortia from the surface seawater of the South China Sea.</title>
        <authorList>
            <person name="Dong C."/>
            <person name="Liu R."/>
            <person name="Shao Z."/>
        </authorList>
    </citation>
    <scope>NUCLEOTIDE SEQUENCE [LARGE SCALE GENOMIC DNA]</scope>
    <source>
        <strain evidence="1 2">CSC1P2</strain>
    </source>
</reference>
<dbReference type="AlphaFoldDB" id="A0A2N3KEE9"/>
<dbReference type="InterPro" id="IPR032675">
    <property type="entry name" value="LRR_dom_sf"/>
</dbReference>
<sequence length="295" mass="33221">MLDGPYFITDSEDGLGKCFVLTSPWTDDFIDIITEEKIVAVRITEKAAGKGGDISFIEKLKDIGLLSMEIFAWSVRDLTPLTFFPGLEVLGIQCDFVKAPDFSNFSQLRILKLIWRPKATTVFYCSSLEEINIVNFPDEDLGKLSGMTELKRLQLTSRKLLSLSGIEFLEKLQVFDGAYCTKLRGLAGLEKCKNIQVVELQACRKICDVSELGELNNLKDVFLIDCGKIGSLQSLDNCGNLENLFFPGDTNILDGELTALFEMPKLKKLTFANRRHYSHKREQFNVRDSDPTSFS</sequence>
<evidence type="ECO:0000313" key="2">
    <source>
        <dbReference type="Proteomes" id="UP000233597"/>
    </source>
</evidence>